<evidence type="ECO:0000313" key="2">
    <source>
        <dbReference type="EMBL" id="SDS92208.1"/>
    </source>
</evidence>
<keyword evidence="1" id="KW-1133">Transmembrane helix</keyword>
<reference evidence="2 3" key="1">
    <citation type="submission" date="2016-10" db="EMBL/GenBank/DDBJ databases">
        <authorList>
            <person name="Varghese N."/>
            <person name="Submissions S."/>
        </authorList>
    </citation>
    <scope>NUCLEOTIDE SEQUENCE [LARGE SCALE GENOMIC DNA]</scope>
    <source>
        <strain evidence="2 3">RHA_55</strain>
    </source>
</reference>
<proteinExistence type="predicted"/>
<name>A0A1H1W4I0_9FLAO</name>
<evidence type="ECO:0000256" key="1">
    <source>
        <dbReference type="SAM" id="Phobius"/>
    </source>
</evidence>
<keyword evidence="1" id="KW-0812">Transmembrane</keyword>
<evidence type="ECO:0000313" key="3">
    <source>
        <dbReference type="Proteomes" id="UP000198963"/>
    </source>
</evidence>
<dbReference type="AlphaFoldDB" id="A0A1H1W4I0"/>
<feature type="transmembrane region" description="Helical" evidence="1">
    <location>
        <begin position="6"/>
        <end position="33"/>
    </location>
</feature>
<keyword evidence="1" id="KW-0472">Membrane</keyword>
<keyword evidence="3" id="KW-1185">Reference proteome</keyword>
<sequence>MINSLIALYSWTSGVVMIAIFAVVCITLVGILINFLSKGKKEESVDHINEDHNLES</sequence>
<organism evidence="2 3">
    <name type="scientific">Winogradskyella sediminis</name>
    <dbReference type="NCBI Taxonomy" id="1382466"/>
    <lineage>
        <taxon>Bacteria</taxon>
        <taxon>Pseudomonadati</taxon>
        <taxon>Bacteroidota</taxon>
        <taxon>Flavobacteriia</taxon>
        <taxon>Flavobacteriales</taxon>
        <taxon>Flavobacteriaceae</taxon>
        <taxon>Winogradskyella</taxon>
    </lineage>
</organism>
<dbReference type="Proteomes" id="UP000198963">
    <property type="component" value="Chromosome I"/>
</dbReference>
<gene>
    <name evidence="2" type="ORF">SAMN04489797_2762</name>
</gene>
<accession>A0A1H1W4I0</accession>
<dbReference type="STRING" id="1249933.SAMN04489797_2762"/>
<protein>
    <submittedName>
        <fullName evidence="2">Uncharacterized protein</fullName>
    </submittedName>
</protein>
<dbReference type="EMBL" id="LT629774">
    <property type="protein sequence ID" value="SDS92208.1"/>
    <property type="molecule type" value="Genomic_DNA"/>
</dbReference>